<dbReference type="EMBL" id="JH930473">
    <property type="protein sequence ID" value="EKM53864.1"/>
    <property type="molecule type" value="Genomic_DNA"/>
</dbReference>
<organism evidence="1 2">
    <name type="scientific">Phanerochaete carnosa (strain HHB-10118-sp)</name>
    <name type="common">White-rot fungus</name>
    <name type="synonym">Peniophora carnosa</name>
    <dbReference type="NCBI Taxonomy" id="650164"/>
    <lineage>
        <taxon>Eukaryota</taxon>
        <taxon>Fungi</taxon>
        <taxon>Dikarya</taxon>
        <taxon>Basidiomycota</taxon>
        <taxon>Agaricomycotina</taxon>
        <taxon>Agaricomycetes</taxon>
        <taxon>Polyporales</taxon>
        <taxon>Phanerochaetaceae</taxon>
        <taxon>Phanerochaete</taxon>
    </lineage>
</organism>
<dbReference type="KEGG" id="pco:PHACADRAFT_257349"/>
<name>K5W4K1_PHACS</name>
<sequence>MAFGESFGYRPLPEIWKTFAYSGTKPDSVLDQDELTVNTTFDGYEDIESSRLYIASRSVDLEYPFFYYELYVESLFCGNGAR</sequence>
<keyword evidence="2" id="KW-1185">Reference proteome</keyword>
<evidence type="ECO:0000313" key="2">
    <source>
        <dbReference type="Proteomes" id="UP000008370"/>
    </source>
</evidence>
<evidence type="ECO:0000313" key="1">
    <source>
        <dbReference type="EMBL" id="EKM53864.1"/>
    </source>
</evidence>
<accession>K5W4K1</accession>
<proteinExistence type="predicted"/>
<dbReference type="InParanoid" id="K5W4K1"/>
<dbReference type="GeneID" id="18916820"/>
<dbReference type="AlphaFoldDB" id="K5W4K1"/>
<dbReference type="HOGENOM" id="CLU_2559033_0_0_1"/>
<dbReference type="RefSeq" id="XP_007396579.1">
    <property type="nucleotide sequence ID" value="XM_007396517.1"/>
</dbReference>
<reference evidence="1" key="1">
    <citation type="journal article" date="2012" name="BMC Genomics">
        <title>Comparative genomics of the white-rot fungi, Phanerochaete carnosa and P. chrysosporium, to elucidate the genetic basis of the distinct wood types they colonize.</title>
        <authorList>
            <person name="Suzuki H."/>
            <person name="MacDonald J."/>
            <person name="Syed K."/>
            <person name="Salamov A."/>
            <person name="Hori C."/>
            <person name="Aerts A."/>
            <person name="Henrissat B."/>
            <person name="Wiebenga A."/>
            <person name="vanKuyk P.A."/>
            <person name="Barry K."/>
            <person name="Lindquist E."/>
            <person name="LaButti K."/>
            <person name="Lapidus A."/>
            <person name="Lucas S."/>
            <person name="Coutinho P."/>
            <person name="Gong Y."/>
            <person name="Samejima M."/>
            <person name="Mahadevan R."/>
            <person name="Abou-Zaid M."/>
            <person name="de Vries R.P."/>
            <person name="Igarashi K."/>
            <person name="Yadav J.S."/>
            <person name="Grigoriev I.V."/>
            <person name="Master E.R."/>
        </authorList>
    </citation>
    <scope>NUCLEOTIDE SEQUENCE [LARGE SCALE GENOMIC DNA]</scope>
    <source>
        <strain evidence="1">HHB-10118-sp</strain>
    </source>
</reference>
<gene>
    <name evidence="1" type="ORF">PHACADRAFT_257349</name>
</gene>
<protein>
    <submittedName>
        <fullName evidence="1">Uncharacterized protein</fullName>
    </submittedName>
</protein>
<dbReference type="Proteomes" id="UP000008370">
    <property type="component" value="Unassembled WGS sequence"/>
</dbReference>